<dbReference type="Pfam" id="PF08615">
    <property type="entry name" value="RNase_H2_suC"/>
    <property type="match status" value="1"/>
</dbReference>
<gene>
    <name evidence="1" type="ORF">OIDMADRAFT_125382</name>
</gene>
<proteinExistence type="predicted"/>
<dbReference type="STRING" id="913774.A0A0C3GVQ2"/>
<dbReference type="GO" id="GO:0032299">
    <property type="term" value="C:ribonuclease H2 complex"/>
    <property type="evidence" value="ECO:0007669"/>
    <property type="project" value="InterPro"/>
</dbReference>
<evidence type="ECO:0000313" key="2">
    <source>
        <dbReference type="Proteomes" id="UP000054321"/>
    </source>
</evidence>
<reference evidence="2" key="2">
    <citation type="submission" date="2015-01" db="EMBL/GenBank/DDBJ databases">
        <title>Evolutionary Origins and Diversification of the Mycorrhizal Mutualists.</title>
        <authorList>
            <consortium name="DOE Joint Genome Institute"/>
            <consortium name="Mycorrhizal Genomics Consortium"/>
            <person name="Kohler A."/>
            <person name="Kuo A."/>
            <person name="Nagy L.G."/>
            <person name="Floudas D."/>
            <person name="Copeland A."/>
            <person name="Barry K.W."/>
            <person name="Cichocki N."/>
            <person name="Veneault-Fourrey C."/>
            <person name="LaButti K."/>
            <person name="Lindquist E.A."/>
            <person name="Lipzen A."/>
            <person name="Lundell T."/>
            <person name="Morin E."/>
            <person name="Murat C."/>
            <person name="Riley R."/>
            <person name="Ohm R."/>
            <person name="Sun H."/>
            <person name="Tunlid A."/>
            <person name="Henrissat B."/>
            <person name="Grigoriev I.V."/>
            <person name="Hibbett D.S."/>
            <person name="Martin F."/>
        </authorList>
    </citation>
    <scope>NUCLEOTIDE SEQUENCE [LARGE SCALE GENOMIC DNA]</scope>
    <source>
        <strain evidence="2">Zn</strain>
    </source>
</reference>
<dbReference type="EMBL" id="KN832877">
    <property type="protein sequence ID" value="KIN00156.1"/>
    <property type="molecule type" value="Genomic_DNA"/>
</dbReference>
<evidence type="ECO:0000313" key="1">
    <source>
        <dbReference type="EMBL" id="KIN00156.1"/>
    </source>
</evidence>
<organism evidence="1 2">
    <name type="scientific">Oidiodendron maius (strain Zn)</name>
    <dbReference type="NCBI Taxonomy" id="913774"/>
    <lineage>
        <taxon>Eukaryota</taxon>
        <taxon>Fungi</taxon>
        <taxon>Dikarya</taxon>
        <taxon>Ascomycota</taxon>
        <taxon>Pezizomycotina</taxon>
        <taxon>Leotiomycetes</taxon>
        <taxon>Leotiomycetes incertae sedis</taxon>
        <taxon>Myxotrichaceae</taxon>
        <taxon>Oidiodendron</taxon>
    </lineage>
</organism>
<dbReference type="HOGENOM" id="CLU_097632_0_0_1"/>
<dbReference type="OrthoDB" id="6222486at2759"/>
<dbReference type="CDD" id="cd09271">
    <property type="entry name" value="RNase_H2-C"/>
    <property type="match status" value="1"/>
</dbReference>
<dbReference type="PANTHER" id="PTHR47204">
    <property type="entry name" value="OS02G0168900 PROTEIN"/>
    <property type="match status" value="1"/>
</dbReference>
<accession>A0A0C3GVQ2</accession>
<dbReference type="Gene3D" id="2.40.128.680">
    <property type="match status" value="1"/>
</dbReference>
<dbReference type="InterPro" id="IPR013924">
    <property type="entry name" value="RNase_H2_suC"/>
</dbReference>
<dbReference type="InParanoid" id="A0A0C3GVQ2"/>
<name>A0A0C3GVQ2_OIDMZ</name>
<dbReference type="AlphaFoldDB" id="A0A0C3GVQ2"/>
<keyword evidence="2" id="KW-1185">Reference proteome</keyword>
<sequence>MRAIRKSSSHQSCTPNILPCRIQHNGSVDASQRFWSPVSGENGTKTSYFRGRKLYGRPVKIPKGYKGAVLVGSQKILEQNKENEADHTKISEAEETIEMVDEEEEEEVRIMEEVGDFNEVLIWGHEAVANSEDIYVRSLEEWIGVAESVSPAAFSAKG</sequence>
<protein>
    <submittedName>
        <fullName evidence="1">Uncharacterized protein</fullName>
    </submittedName>
</protein>
<dbReference type="PANTHER" id="PTHR47204:SF1">
    <property type="entry name" value="RIBONUCLEASE H2 SUBUNIT C"/>
    <property type="match status" value="1"/>
</dbReference>
<reference evidence="1 2" key="1">
    <citation type="submission" date="2014-04" db="EMBL/GenBank/DDBJ databases">
        <authorList>
            <consortium name="DOE Joint Genome Institute"/>
            <person name="Kuo A."/>
            <person name="Martino E."/>
            <person name="Perotto S."/>
            <person name="Kohler A."/>
            <person name="Nagy L.G."/>
            <person name="Floudas D."/>
            <person name="Copeland A."/>
            <person name="Barry K.W."/>
            <person name="Cichocki N."/>
            <person name="Veneault-Fourrey C."/>
            <person name="LaButti K."/>
            <person name="Lindquist E.A."/>
            <person name="Lipzen A."/>
            <person name="Lundell T."/>
            <person name="Morin E."/>
            <person name="Murat C."/>
            <person name="Sun H."/>
            <person name="Tunlid A."/>
            <person name="Henrissat B."/>
            <person name="Grigoriev I.V."/>
            <person name="Hibbett D.S."/>
            <person name="Martin F."/>
            <person name="Nordberg H.P."/>
            <person name="Cantor M.N."/>
            <person name="Hua S.X."/>
        </authorList>
    </citation>
    <scope>NUCLEOTIDE SEQUENCE [LARGE SCALE GENOMIC DNA]</scope>
    <source>
        <strain evidence="1 2">Zn</strain>
    </source>
</reference>
<dbReference type="GO" id="GO:0006401">
    <property type="term" value="P:RNA catabolic process"/>
    <property type="evidence" value="ECO:0007669"/>
    <property type="project" value="InterPro"/>
</dbReference>
<dbReference type="Proteomes" id="UP000054321">
    <property type="component" value="Unassembled WGS sequence"/>
</dbReference>